<name>A0AB94IJT3_9BACI</name>
<comment type="caution">
    <text evidence="1">The sequence shown here is derived from an EMBL/GenBank/DDBJ whole genome shotgun (WGS) entry which is preliminary data.</text>
</comment>
<proteinExistence type="predicted"/>
<dbReference type="EMBL" id="ALAN01000101">
    <property type="protein sequence ID" value="ETI67263.1"/>
    <property type="molecule type" value="Genomic_DNA"/>
</dbReference>
<dbReference type="AlphaFoldDB" id="A0AB94IJT3"/>
<gene>
    <name evidence="1" type="ORF">BAVI_18477</name>
</gene>
<reference evidence="1 2" key="1">
    <citation type="journal article" date="2014" name="Environ. Microbiol.">
        <title>The nitrate-ammonifying and nosZ-carrying bacterium Bacillus vireti is a potent source and sink for nitric and nitrous oxide under high nitrate conditions.</title>
        <authorList>
            <person name="Mania D."/>
            <person name="Heylen K."/>
            <person name="van Spanning R.J."/>
            <person name="Frostegard A."/>
        </authorList>
    </citation>
    <scope>NUCLEOTIDE SEQUENCE [LARGE SCALE GENOMIC DNA]</scope>
    <source>
        <strain evidence="1 2">LMG 21834</strain>
    </source>
</reference>
<dbReference type="Proteomes" id="UP000018877">
    <property type="component" value="Unassembled WGS sequence"/>
</dbReference>
<evidence type="ECO:0000313" key="1">
    <source>
        <dbReference type="EMBL" id="ETI67263.1"/>
    </source>
</evidence>
<organism evidence="1 2">
    <name type="scientific">Neobacillus vireti LMG 21834</name>
    <dbReference type="NCBI Taxonomy" id="1131730"/>
    <lineage>
        <taxon>Bacteria</taxon>
        <taxon>Bacillati</taxon>
        <taxon>Bacillota</taxon>
        <taxon>Bacilli</taxon>
        <taxon>Bacillales</taxon>
        <taxon>Bacillaceae</taxon>
        <taxon>Neobacillus</taxon>
    </lineage>
</organism>
<accession>A0AB94IJT3</accession>
<dbReference type="RefSeq" id="WP_024029867.1">
    <property type="nucleotide sequence ID" value="NZ_ALAN01000101.1"/>
</dbReference>
<protein>
    <submittedName>
        <fullName evidence="1">Uncharacterized protein</fullName>
    </submittedName>
</protein>
<sequence length="254" mass="28714">MRNDYLYTIQGTGTKINYGIDKALEQQTEQIAGKLQTTNYKREKPLSVWAGKVDLDWILNNNEQGSIGSLANKETVLEQIRLQVKWFFNSGGNASGSNEGVTENMALAYELWINQGLTLSAIGKLLNTSQQTVTKWLVKFFSIVNLKLTVGLHCKSKLLDRFIVPEVLSLRMAAQRKRAWKRANKGNKAVRQYVQMEGLTVAFNGGRYDTGFIVTKEYMNHALNSSFTWECQSGQANLPLNATREKQLPIPRDF</sequence>
<evidence type="ECO:0000313" key="2">
    <source>
        <dbReference type="Proteomes" id="UP000018877"/>
    </source>
</evidence>
<keyword evidence="2" id="KW-1185">Reference proteome</keyword>